<dbReference type="SUPFAM" id="SSF52091">
    <property type="entry name" value="SpoIIaa-like"/>
    <property type="match status" value="1"/>
</dbReference>
<gene>
    <name evidence="2" type="ORF">METZ01_LOCUS168694</name>
</gene>
<evidence type="ECO:0000259" key="1">
    <source>
        <dbReference type="PROSITE" id="PS50801"/>
    </source>
</evidence>
<dbReference type="PROSITE" id="PS50801">
    <property type="entry name" value="STAS"/>
    <property type="match status" value="1"/>
</dbReference>
<dbReference type="AlphaFoldDB" id="A0A382BPS0"/>
<organism evidence="2">
    <name type="scientific">marine metagenome</name>
    <dbReference type="NCBI Taxonomy" id="408172"/>
    <lineage>
        <taxon>unclassified sequences</taxon>
        <taxon>metagenomes</taxon>
        <taxon>ecological metagenomes</taxon>
    </lineage>
</organism>
<dbReference type="Gene3D" id="3.30.750.24">
    <property type="entry name" value="STAS domain"/>
    <property type="match status" value="1"/>
</dbReference>
<protein>
    <recommendedName>
        <fullName evidence="1">STAS domain-containing protein</fullName>
    </recommendedName>
</protein>
<dbReference type="Pfam" id="PF13466">
    <property type="entry name" value="STAS_2"/>
    <property type="match status" value="1"/>
</dbReference>
<name>A0A382BPS0_9ZZZZ</name>
<dbReference type="PANTHER" id="PTHR35849:SF2">
    <property type="entry name" value="BLR2341 PROTEIN"/>
    <property type="match status" value="1"/>
</dbReference>
<dbReference type="PANTHER" id="PTHR35849">
    <property type="entry name" value="BLR2341 PROTEIN"/>
    <property type="match status" value="1"/>
</dbReference>
<dbReference type="InterPro" id="IPR052746">
    <property type="entry name" value="MlaB_ABC_Transporter"/>
</dbReference>
<reference evidence="2" key="1">
    <citation type="submission" date="2018-05" db="EMBL/GenBank/DDBJ databases">
        <authorList>
            <person name="Lanie J.A."/>
            <person name="Ng W.-L."/>
            <person name="Kazmierczak K.M."/>
            <person name="Andrzejewski T.M."/>
            <person name="Davidsen T.M."/>
            <person name="Wayne K.J."/>
            <person name="Tettelin H."/>
            <person name="Glass J.I."/>
            <person name="Rusch D."/>
            <person name="Podicherti R."/>
            <person name="Tsui H.-C.T."/>
            <person name="Winkler M.E."/>
        </authorList>
    </citation>
    <scope>NUCLEOTIDE SEQUENCE</scope>
</reference>
<evidence type="ECO:0000313" key="2">
    <source>
        <dbReference type="EMBL" id="SVB15840.1"/>
    </source>
</evidence>
<sequence length="99" mass="10714">MEIVLESTGIKVKGNCVIQELQPLQKTMLEIINSERSSVEIDLSEVEAIDTAGVQLLAVCRKNALEIGKTFQITSTSESVSDALKITGLESMLEDSSKS</sequence>
<feature type="domain" description="STAS" evidence="1">
    <location>
        <begin position="10"/>
        <end position="99"/>
    </location>
</feature>
<accession>A0A382BPS0</accession>
<dbReference type="InterPro" id="IPR002645">
    <property type="entry name" value="STAS_dom"/>
</dbReference>
<dbReference type="CDD" id="cd07043">
    <property type="entry name" value="STAS_anti-anti-sigma_factors"/>
    <property type="match status" value="1"/>
</dbReference>
<proteinExistence type="predicted"/>
<dbReference type="InterPro" id="IPR036513">
    <property type="entry name" value="STAS_dom_sf"/>
</dbReference>
<dbReference type="InterPro" id="IPR058548">
    <property type="entry name" value="MlaB-like_STAS"/>
</dbReference>
<dbReference type="EMBL" id="UINC01030824">
    <property type="protein sequence ID" value="SVB15840.1"/>
    <property type="molecule type" value="Genomic_DNA"/>
</dbReference>